<feature type="compositionally biased region" description="Gly residues" evidence="1">
    <location>
        <begin position="384"/>
        <end position="393"/>
    </location>
</feature>
<reference evidence="2 3" key="1">
    <citation type="journal article" date="2021" name="Sci. Rep.">
        <title>The genome of the diatom Chaetoceros tenuissimus carries an ancient integrated fragment of an extant virus.</title>
        <authorList>
            <person name="Hongo Y."/>
            <person name="Kimura K."/>
            <person name="Takaki Y."/>
            <person name="Yoshida Y."/>
            <person name="Baba S."/>
            <person name="Kobayashi G."/>
            <person name="Nagasaki K."/>
            <person name="Hano T."/>
            <person name="Tomaru Y."/>
        </authorList>
    </citation>
    <scope>NUCLEOTIDE SEQUENCE [LARGE SCALE GENOMIC DNA]</scope>
    <source>
        <strain evidence="2 3">NIES-3715</strain>
    </source>
</reference>
<evidence type="ECO:0000313" key="3">
    <source>
        <dbReference type="Proteomes" id="UP001054902"/>
    </source>
</evidence>
<sequence length="510" mass="57239">MSDEEGPEAKKVNVNNLFDDSDDSDSDKEESNEAAPAKTDNAKLFGSDSDDSDEDMPNAASAKDNGESNDAKPDNTKLFGSDSDDSDSDGDEKPATQPEKSTESKKNDDEDSDAEFNADSEIHGRKLTNFEQTAMQAANAEKDDGEKMEPSNVTVPDMPLPQFEQKGNKTFHMVPLPKIVSIQTDAFNPDTYNGAVEETQYKGHTNCMIRWRYKKAPDSADFERDDSNKLVKESNARIIKWSDGSYGLRVGDEIFDMDESSFLLNAKKPAKGKGAVVNQGNAKEQLNNFLYLTQKAQKHHVDGTTSDIGTILQCVTSLKSKFIPRPASLQSAAHKNFALKERSRVIKRAQIQEFVTFVDPEKEKAQRIQNKEDLMKQEKRSGKKSGGYGGGGGGRRRMGMHRAYMDEDDDGDYDTVNIRNLKKRSRGGYDEDMDYGDDDMSDEEDVWSKRKQKRFESGLKEKHFDDDAEDEEEEFNANDDDDEEEIITRKKPTSTPQKKANIFDDDDDSD</sequence>
<dbReference type="Proteomes" id="UP001054902">
    <property type="component" value="Unassembled WGS sequence"/>
</dbReference>
<dbReference type="EMBL" id="BLLK01000020">
    <property type="protein sequence ID" value="GFH45462.1"/>
    <property type="molecule type" value="Genomic_DNA"/>
</dbReference>
<feature type="compositionally biased region" description="Acidic residues" evidence="1">
    <location>
        <begin position="109"/>
        <end position="118"/>
    </location>
</feature>
<dbReference type="InterPro" id="IPR007149">
    <property type="entry name" value="Leo1"/>
</dbReference>
<evidence type="ECO:0000256" key="1">
    <source>
        <dbReference type="SAM" id="MobiDB-lite"/>
    </source>
</evidence>
<feature type="compositionally biased region" description="Basic and acidic residues" evidence="1">
    <location>
        <begin position="64"/>
        <end position="75"/>
    </location>
</feature>
<dbReference type="Pfam" id="PF04004">
    <property type="entry name" value="Leo1"/>
    <property type="match status" value="1"/>
</dbReference>
<dbReference type="GO" id="GO:0032968">
    <property type="term" value="P:positive regulation of transcription elongation by RNA polymerase II"/>
    <property type="evidence" value="ECO:0007669"/>
    <property type="project" value="TreeGrafter"/>
</dbReference>
<feature type="region of interest" description="Disordered" evidence="1">
    <location>
        <begin position="422"/>
        <end position="510"/>
    </location>
</feature>
<dbReference type="GO" id="GO:0016593">
    <property type="term" value="C:Cdc73/Paf1 complex"/>
    <property type="evidence" value="ECO:0007669"/>
    <property type="project" value="InterPro"/>
</dbReference>
<dbReference type="GO" id="GO:0006368">
    <property type="term" value="P:transcription elongation by RNA polymerase II"/>
    <property type="evidence" value="ECO:0007669"/>
    <property type="project" value="InterPro"/>
</dbReference>
<feature type="compositionally biased region" description="Acidic residues" evidence="1">
    <location>
        <begin position="430"/>
        <end position="445"/>
    </location>
</feature>
<dbReference type="PANTHER" id="PTHR23146:SF0">
    <property type="entry name" value="RNA POLYMERASE-ASSOCIATED PROTEIN LEO1"/>
    <property type="match status" value="1"/>
</dbReference>
<feature type="compositionally biased region" description="Basic and acidic residues" evidence="1">
    <location>
        <begin position="454"/>
        <end position="465"/>
    </location>
</feature>
<feature type="compositionally biased region" description="Acidic residues" evidence="1">
    <location>
        <begin position="19"/>
        <end position="32"/>
    </location>
</feature>
<gene>
    <name evidence="2" type="ORF">CTEN210_01936</name>
</gene>
<protein>
    <recommendedName>
        <fullName evidence="4">RNA polymerase-associated protein LEO1</fullName>
    </recommendedName>
</protein>
<dbReference type="PANTHER" id="PTHR23146">
    <property type="entry name" value="LEO1 PROTEIN"/>
    <property type="match status" value="1"/>
</dbReference>
<feature type="compositionally biased region" description="Acidic residues" evidence="1">
    <location>
        <begin position="466"/>
        <end position="485"/>
    </location>
</feature>
<feature type="compositionally biased region" description="Basic and acidic residues" evidence="1">
    <location>
        <begin position="365"/>
        <end position="380"/>
    </location>
</feature>
<dbReference type="AlphaFoldDB" id="A0AAD3CG31"/>
<evidence type="ECO:0000313" key="2">
    <source>
        <dbReference type="EMBL" id="GFH45462.1"/>
    </source>
</evidence>
<feature type="compositionally biased region" description="Basic and acidic residues" evidence="1">
    <location>
        <begin position="140"/>
        <end position="149"/>
    </location>
</feature>
<accession>A0AAD3CG31</accession>
<name>A0AAD3CG31_9STRA</name>
<dbReference type="GO" id="GO:1990269">
    <property type="term" value="F:RNA polymerase II C-terminal domain phosphoserine binding"/>
    <property type="evidence" value="ECO:0007669"/>
    <property type="project" value="TreeGrafter"/>
</dbReference>
<comment type="caution">
    <text evidence="2">The sequence shown here is derived from an EMBL/GenBank/DDBJ whole genome shotgun (WGS) entry which is preliminary data.</text>
</comment>
<keyword evidence="3" id="KW-1185">Reference proteome</keyword>
<feature type="region of interest" description="Disordered" evidence="1">
    <location>
        <begin position="365"/>
        <end position="398"/>
    </location>
</feature>
<organism evidence="2 3">
    <name type="scientific">Chaetoceros tenuissimus</name>
    <dbReference type="NCBI Taxonomy" id="426638"/>
    <lineage>
        <taxon>Eukaryota</taxon>
        <taxon>Sar</taxon>
        <taxon>Stramenopiles</taxon>
        <taxon>Ochrophyta</taxon>
        <taxon>Bacillariophyta</taxon>
        <taxon>Coscinodiscophyceae</taxon>
        <taxon>Chaetocerotophycidae</taxon>
        <taxon>Chaetocerotales</taxon>
        <taxon>Chaetocerotaceae</taxon>
        <taxon>Chaetoceros</taxon>
    </lineage>
</organism>
<evidence type="ECO:0008006" key="4">
    <source>
        <dbReference type="Google" id="ProtNLM"/>
    </source>
</evidence>
<proteinExistence type="predicted"/>
<feature type="region of interest" description="Disordered" evidence="1">
    <location>
        <begin position="1"/>
        <end position="159"/>
    </location>
</feature>